<evidence type="ECO:0000313" key="2">
    <source>
        <dbReference type="Proteomes" id="UP000271162"/>
    </source>
</evidence>
<dbReference type="WBParaSite" id="NBR_0001882501-mRNA-1">
    <property type="protein sequence ID" value="NBR_0001882501-mRNA-1"/>
    <property type="gene ID" value="NBR_0001882501"/>
</dbReference>
<name>A0A158R3P8_NIPBR</name>
<dbReference type="Proteomes" id="UP000271162">
    <property type="component" value="Unassembled WGS sequence"/>
</dbReference>
<gene>
    <name evidence="1" type="ORF">NBR_LOCUS18826</name>
</gene>
<evidence type="ECO:0000313" key="3">
    <source>
        <dbReference type="WBParaSite" id="NBR_0001882501-mRNA-1"/>
    </source>
</evidence>
<dbReference type="EMBL" id="UYSL01023688">
    <property type="protein sequence ID" value="VDL82551.1"/>
    <property type="molecule type" value="Genomic_DNA"/>
</dbReference>
<organism evidence="3">
    <name type="scientific">Nippostrongylus brasiliensis</name>
    <name type="common">Rat hookworm</name>
    <dbReference type="NCBI Taxonomy" id="27835"/>
    <lineage>
        <taxon>Eukaryota</taxon>
        <taxon>Metazoa</taxon>
        <taxon>Ecdysozoa</taxon>
        <taxon>Nematoda</taxon>
        <taxon>Chromadorea</taxon>
        <taxon>Rhabditida</taxon>
        <taxon>Rhabditina</taxon>
        <taxon>Rhabditomorpha</taxon>
        <taxon>Strongyloidea</taxon>
        <taxon>Heligmosomidae</taxon>
        <taxon>Nippostrongylus</taxon>
    </lineage>
</organism>
<dbReference type="STRING" id="27835.A0A158R3P8"/>
<dbReference type="AlphaFoldDB" id="A0A158R3P8"/>
<evidence type="ECO:0000313" key="1">
    <source>
        <dbReference type="EMBL" id="VDL82551.1"/>
    </source>
</evidence>
<reference evidence="3" key="1">
    <citation type="submission" date="2016-04" db="UniProtKB">
        <authorList>
            <consortium name="WormBaseParasite"/>
        </authorList>
    </citation>
    <scope>IDENTIFICATION</scope>
</reference>
<reference evidence="1 2" key="2">
    <citation type="submission" date="2018-11" db="EMBL/GenBank/DDBJ databases">
        <authorList>
            <consortium name="Pathogen Informatics"/>
        </authorList>
    </citation>
    <scope>NUCLEOTIDE SEQUENCE [LARGE SCALE GENOMIC DNA]</scope>
</reference>
<proteinExistence type="predicted"/>
<keyword evidence="2" id="KW-1185">Reference proteome</keyword>
<accession>A0A158R3P8</accession>
<protein>
    <submittedName>
        <fullName evidence="3">HMA domain-containing protein</fullName>
    </submittedName>
</protein>
<sequence length="138" mass="15463">MTSMELQKMDVTATVVCKSKSKECEGSLARIEGEFEKIQVKNRGNLIIVVGPTAFDAILRKLLGSGRKKPRQQGIPHLACVLLERALFKVVLVILETVLRSYAQFHLFILQYSYHILSLICSYDSLVYLSSLMTLGPC</sequence>